<dbReference type="Proteomes" id="UP000199397">
    <property type="component" value="Unassembled WGS sequence"/>
</dbReference>
<dbReference type="PANTHER" id="PTHR30168:SF0">
    <property type="entry name" value="INNER MEMBRANE PROTEIN"/>
    <property type="match status" value="1"/>
</dbReference>
<evidence type="ECO:0000256" key="6">
    <source>
        <dbReference type="SAM" id="Phobius"/>
    </source>
</evidence>
<keyword evidence="3 6" id="KW-1133">Transmembrane helix</keyword>
<dbReference type="PANTHER" id="PTHR30168">
    <property type="entry name" value="PUTATIVE MEMBRANE PROTEIN YPFJ"/>
    <property type="match status" value="1"/>
</dbReference>
<evidence type="ECO:0000313" key="8">
    <source>
        <dbReference type="Proteomes" id="UP000199397"/>
    </source>
</evidence>
<evidence type="ECO:0000256" key="1">
    <source>
        <dbReference type="ARBA" id="ARBA00004167"/>
    </source>
</evidence>
<evidence type="ECO:0008006" key="9">
    <source>
        <dbReference type="Google" id="ProtNLM"/>
    </source>
</evidence>
<evidence type="ECO:0000256" key="4">
    <source>
        <dbReference type="ARBA" id="ARBA00023136"/>
    </source>
</evidence>
<comment type="subcellular location">
    <subcellularLocation>
        <location evidence="1">Membrane</location>
        <topology evidence="1">Single-pass membrane protein</topology>
    </subcellularLocation>
</comment>
<feature type="compositionally biased region" description="Polar residues" evidence="5">
    <location>
        <begin position="1"/>
        <end position="11"/>
    </location>
</feature>
<dbReference type="Pfam" id="PF04228">
    <property type="entry name" value="Zn_peptidase"/>
    <property type="match status" value="1"/>
</dbReference>
<gene>
    <name evidence="7" type="ORF">SAMN05660964_02880</name>
</gene>
<feature type="region of interest" description="Disordered" evidence="5">
    <location>
        <begin position="1"/>
        <end position="24"/>
    </location>
</feature>
<name>A0A1H4FBE8_9GAMM</name>
<dbReference type="RefSeq" id="WP_093069735.1">
    <property type="nucleotide sequence ID" value="NZ_FNQP01000019.1"/>
</dbReference>
<dbReference type="STRING" id="525918.SAMN05660964_02880"/>
<accession>A0A1H4FBE8</accession>
<proteinExistence type="predicted"/>
<keyword evidence="2 6" id="KW-0812">Transmembrane</keyword>
<dbReference type="EMBL" id="FNQP01000019">
    <property type="protein sequence ID" value="SEA93802.1"/>
    <property type="molecule type" value="Genomic_DNA"/>
</dbReference>
<reference evidence="7 8" key="1">
    <citation type="submission" date="2016-10" db="EMBL/GenBank/DDBJ databases">
        <authorList>
            <person name="de Groot N.N."/>
        </authorList>
    </citation>
    <scope>NUCLEOTIDE SEQUENCE [LARGE SCALE GENOMIC DNA]</scope>
    <source>
        <strain evidence="7 8">DSM 21228</strain>
    </source>
</reference>
<dbReference type="AlphaFoldDB" id="A0A1H4FBE8"/>
<dbReference type="InterPro" id="IPR007343">
    <property type="entry name" value="Uncharacterised_pept_Zn_put"/>
</dbReference>
<dbReference type="GO" id="GO:0016020">
    <property type="term" value="C:membrane"/>
    <property type="evidence" value="ECO:0007669"/>
    <property type="project" value="UniProtKB-SubCell"/>
</dbReference>
<sequence>MRWRTGRQSNNVEDRRGQGSSRGKGGMKIGLLGTIAIVLIGWYMGANPIQLLGLVGGANTILGGFGGGSSSQEVTTGVPQDDAGRFASVVLASTEDVWNPVFRQLGGRYVEPKLVLFTDSTDSVCGYSTAATGPFYCPGDQKVYIDLGFFRELQNLGASGDFAQAYVLGHEIGHHVQNLMGTTDEVTRLQNSMSKTDGNALSVALELQADCYAGVWAHHAHQQFNILESGDIEEAINAAGSIGDDRLQRMSGRRINPDSFTHGSSTQRMEWFQRGLKSGDLKSCNTFGS</sequence>
<dbReference type="OrthoDB" id="9774900at2"/>
<feature type="transmembrane region" description="Helical" evidence="6">
    <location>
        <begin position="25"/>
        <end position="44"/>
    </location>
</feature>
<evidence type="ECO:0000313" key="7">
    <source>
        <dbReference type="EMBL" id="SEA93802.1"/>
    </source>
</evidence>
<keyword evidence="4 6" id="KW-0472">Membrane</keyword>
<organism evidence="7 8">
    <name type="scientific">Thiothrix caldifontis</name>
    <dbReference type="NCBI Taxonomy" id="525918"/>
    <lineage>
        <taxon>Bacteria</taxon>
        <taxon>Pseudomonadati</taxon>
        <taxon>Pseudomonadota</taxon>
        <taxon>Gammaproteobacteria</taxon>
        <taxon>Thiotrichales</taxon>
        <taxon>Thiotrichaceae</taxon>
        <taxon>Thiothrix</taxon>
    </lineage>
</organism>
<evidence type="ECO:0000256" key="2">
    <source>
        <dbReference type="ARBA" id="ARBA00022692"/>
    </source>
</evidence>
<evidence type="ECO:0000256" key="5">
    <source>
        <dbReference type="SAM" id="MobiDB-lite"/>
    </source>
</evidence>
<protein>
    <recommendedName>
        <fullName evidence="9">Neutral zinc metallopeptidase</fullName>
    </recommendedName>
</protein>
<evidence type="ECO:0000256" key="3">
    <source>
        <dbReference type="ARBA" id="ARBA00022989"/>
    </source>
</evidence>
<keyword evidence="8" id="KW-1185">Reference proteome</keyword>